<dbReference type="Proteomes" id="UP000030687">
    <property type="component" value="Unassembled WGS sequence"/>
</dbReference>
<comment type="similarity">
    <text evidence="1">Belongs to the LEA type 1 family.</text>
</comment>
<accession>V4SQX0</accession>
<reference evidence="3 4" key="1">
    <citation type="submission" date="2013-10" db="EMBL/GenBank/DDBJ databases">
        <authorList>
            <consortium name="International Citrus Genome Consortium"/>
            <person name="Jenkins J."/>
            <person name="Schmutz J."/>
            <person name="Prochnik S."/>
            <person name="Rokhsar D."/>
            <person name="Gmitter F."/>
            <person name="Ollitrault P."/>
            <person name="Machado M."/>
            <person name="Talon M."/>
            <person name="Wincker P."/>
            <person name="Jaillon O."/>
            <person name="Morgante M."/>
        </authorList>
    </citation>
    <scope>NUCLEOTIDE SEQUENCE</scope>
    <source>
        <strain evidence="4">cv. Clemenules</strain>
    </source>
</reference>
<evidence type="ECO:0000256" key="2">
    <source>
        <dbReference type="SAM" id="MobiDB-lite"/>
    </source>
</evidence>
<dbReference type="PANTHER" id="PTHR33493:SF2">
    <property type="entry name" value="LATE EMBRYOGENESIS ABUNDANT PROTEIN 46"/>
    <property type="match status" value="1"/>
</dbReference>
<sequence length="138" mass="14794">MQSGRNTVESAKESAADAAASAKAAMERAKATAKEKGEKLTTRDPMEKEAATLGKEQRKTHAELNKEEAKAHNEAARLLGETGGPHPGYETRGTEGQEYRTTTATDTAPATGHEGYAADSRYPRGRNPPSYSLLVFCI</sequence>
<dbReference type="PANTHER" id="PTHR33493">
    <property type="entry name" value="LATE EMBRYOGENESIS ABUNDANT PROTEIN 6-RELATED"/>
    <property type="match status" value="1"/>
</dbReference>
<protein>
    <submittedName>
        <fullName evidence="3">Uncharacterized protein</fullName>
    </submittedName>
</protein>
<feature type="compositionally biased region" description="Basic and acidic residues" evidence="2">
    <location>
        <begin position="25"/>
        <end position="75"/>
    </location>
</feature>
<feature type="region of interest" description="Disordered" evidence="2">
    <location>
        <begin position="1"/>
        <end position="125"/>
    </location>
</feature>
<evidence type="ECO:0000313" key="3">
    <source>
        <dbReference type="EMBL" id="ESR43112.1"/>
    </source>
</evidence>
<dbReference type="EMBL" id="KI536861">
    <property type="protein sequence ID" value="ESR43112.1"/>
    <property type="molecule type" value="Genomic_DNA"/>
</dbReference>
<organism evidence="3 4">
    <name type="scientific">Citrus clementina</name>
    <name type="common">Clementine</name>
    <name type="synonym">Citrus deliciosa x Citrus sinensis</name>
    <dbReference type="NCBI Taxonomy" id="85681"/>
    <lineage>
        <taxon>Eukaryota</taxon>
        <taxon>Viridiplantae</taxon>
        <taxon>Streptophyta</taxon>
        <taxon>Embryophyta</taxon>
        <taxon>Tracheophyta</taxon>
        <taxon>Spermatophyta</taxon>
        <taxon>Magnoliopsida</taxon>
        <taxon>eudicotyledons</taxon>
        <taxon>Gunneridae</taxon>
        <taxon>Pentapetalae</taxon>
        <taxon>rosids</taxon>
        <taxon>malvids</taxon>
        <taxon>Sapindales</taxon>
        <taxon>Rutaceae</taxon>
        <taxon>Aurantioideae</taxon>
        <taxon>Citrus</taxon>
    </lineage>
</organism>
<feature type="compositionally biased region" description="Low complexity" evidence="2">
    <location>
        <begin position="101"/>
        <end position="111"/>
    </location>
</feature>
<dbReference type="Gramene" id="ESR43112">
    <property type="protein sequence ID" value="ESR43112"/>
    <property type="gene ID" value="CICLE_v10013073mg"/>
</dbReference>
<gene>
    <name evidence="3" type="ORF">CICLE_v10013073mg</name>
</gene>
<evidence type="ECO:0000313" key="4">
    <source>
        <dbReference type="Proteomes" id="UP000030687"/>
    </source>
</evidence>
<dbReference type="InterPro" id="IPR005513">
    <property type="entry name" value="LEA_1"/>
</dbReference>
<keyword evidence="4" id="KW-1185">Reference proteome</keyword>
<evidence type="ECO:0000256" key="1">
    <source>
        <dbReference type="ARBA" id="ARBA00010975"/>
    </source>
</evidence>
<name>V4SQX0_CITCL</name>
<dbReference type="GO" id="GO:0009793">
    <property type="term" value="P:embryo development ending in seed dormancy"/>
    <property type="evidence" value="ECO:0007669"/>
    <property type="project" value="InterPro"/>
</dbReference>
<dbReference type="KEGG" id="cic:CICLE_v10013073mg"/>
<dbReference type="Pfam" id="PF03760">
    <property type="entry name" value="LEA_1"/>
    <property type="match status" value="1"/>
</dbReference>
<dbReference type="STRING" id="85681.V4SQX0"/>
<dbReference type="InParanoid" id="V4SQX0"/>
<proteinExistence type="inferred from homology"/>
<dbReference type="AlphaFoldDB" id="V4SQX0"/>